<keyword evidence="4" id="KW-0676">Redox-active center</keyword>
<evidence type="ECO:0000259" key="5">
    <source>
        <dbReference type="PROSITE" id="PS51352"/>
    </source>
</evidence>
<dbReference type="Gene3D" id="3.40.30.10">
    <property type="entry name" value="Glutaredoxin"/>
    <property type="match status" value="1"/>
</dbReference>
<protein>
    <submittedName>
        <fullName evidence="6">TlpA family protein disulfide reductase</fullName>
    </submittedName>
</protein>
<dbReference type="Proteomes" id="UP000751614">
    <property type="component" value="Unassembled WGS sequence"/>
</dbReference>
<accession>A0ABY2WHV1</accession>
<sequence>MRSIIPILLAILAASCTQKEAKEEYAIISGKLSNSDIGSVRLISINGDFNKEIPVNKEGQFLDTLFLTAEMPHRLTDGVNHIVLYLEKGYSAHLNYDPKDFGNSIRFEGSGADLNRYYLQKQDKNREIEGMDFETFYGLEEPAFIKKVEELNLAINGLLDSTVNIPEYVREKEKRAIDHYSIIQLAQYKDFAHADVTANPNFKVSESFEDKRSSMSFLNKEDFDYSVMYNSLVQLHFKEQIKQRAQKDSLVDPNEVFFQVVGEIPVENIKNAVLYRTVWGSIPYIKNVDSYYEKFMSLSTNETHKKEITDAYNRIKKIKPGANSPTFEAYENHAGGHSSLEDFQGKYVYIDVWASWCAPCIKEVPDLKEAEKKYRGKNIEFLSISIDTDRSYDDWKTMVVDKALVGVQLIADKAWDSEFVKDYQIKGIPRYILVDPEGKIVNAMAPSPSSDELEATLKELDL</sequence>
<dbReference type="PROSITE" id="PS51352">
    <property type="entry name" value="THIOREDOXIN_2"/>
    <property type="match status" value="1"/>
</dbReference>
<gene>
    <name evidence="6" type="ORF">FGG15_17290</name>
</gene>
<name>A0ABY2WHV1_9FLAO</name>
<keyword evidence="7" id="KW-1185">Reference proteome</keyword>
<evidence type="ECO:0000256" key="3">
    <source>
        <dbReference type="ARBA" id="ARBA00023157"/>
    </source>
</evidence>
<keyword evidence="2" id="KW-0201">Cytochrome c-type biogenesis</keyword>
<keyword evidence="3" id="KW-1015">Disulfide bond</keyword>
<dbReference type="PANTHER" id="PTHR42852:SF6">
    <property type="entry name" value="THIOL:DISULFIDE INTERCHANGE PROTEIN DSBE"/>
    <property type="match status" value="1"/>
</dbReference>
<comment type="caution">
    <text evidence="6">The sequence shown here is derived from an EMBL/GenBank/DDBJ whole genome shotgun (WGS) entry which is preliminary data.</text>
</comment>
<dbReference type="PANTHER" id="PTHR42852">
    <property type="entry name" value="THIOL:DISULFIDE INTERCHANGE PROTEIN DSBE"/>
    <property type="match status" value="1"/>
</dbReference>
<evidence type="ECO:0000256" key="1">
    <source>
        <dbReference type="ARBA" id="ARBA00004196"/>
    </source>
</evidence>
<evidence type="ECO:0000256" key="4">
    <source>
        <dbReference type="ARBA" id="ARBA00023284"/>
    </source>
</evidence>
<proteinExistence type="predicted"/>
<dbReference type="InterPro" id="IPR013740">
    <property type="entry name" value="Redoxin"/>
</dbReference>
<dbReference type="RefSeq" id="WP_138838667.1">
    <property type="nucleotide sequence ID" value="NZ_VCNI01000003.1"/>
</dbReference>
<comment type="subcellular location">
    <subcellularLocation>
        <location evidence="1">Cell envelope</location>
    </subcellularLocation>
</comment>
<dbReference type="Pfam" id="PF08534">
    <property type="entry name" value="Redoxin"/>
    <property type="match status" value="1"/>
</dbReference>
<dbReference type="EMBL" id="VCNI01000003">
    <property type="protein sequence ID" value="TMU50977.1"/>
    <property type="molecule type" value="Genomic_DNA"/>
</dbReference>
<dbReference type="InterPro" id="IPR050553">
    <property type="entry name" value="Thioredoxin_ResA/DsbE_sf"/>
</dbReference>
<organism evidence="6 7">
    <name type="scientific">Flagellimonas algicola</name>
    <dbReference type="NCBI Taxonomy" id="2583815"/>
    <lineage>
        <taxon>Bacteria</taxon>
        <taxon>Pseudomonadati</taxon>
        <taxon>Bacteroidota</taxon>
        <taxon>Flavobacteriia</taxon>
        <taxon>Flavobacteriales</taxon>
        <taxon>Flavobacteriaceae</taxon>
        <taxon>Flagellimonas</taxon>
    </lineage>
</organism>
<evidence type="ECO:0000313" key="7">
    <source>
        <dbReference type="Proteomes" id="UP000751614"/>
    </source>
</evidence>
<dbReference type="InterPro" id="IPR036249">
    <property type="entry name" value="Thioredoxin-like_sf"/>
</dbReference>
<evidence type="ECO:0000313" key="6">
    <source>
        <dbReference type="EMBL" id="TMU50977.1"/>
    </source>
</evidence>
<dbReference type="PROSITE" id="PS51257">
    <property type="entry name" value="PROKAR_LIPOPROTEIN"/>
    <property type="match status" value="1"/>
</dbReference>
<evidence type="ECO:0000256" key="2">
    <source>
        <dbReference type="ARBA" id="ARBA00022748"/>
    </source>
</evidence>
<dbReference type="SUPFAM" id="SSF52833">
    <property type="entry name" value="Thioredoxin-like"/>
    <property type="match status" value="1"/>
</dbReference>
<reference evidence="6 7" key="1">
    <citation type="submission" date="2019-05" db="EMBL/GenBank/DDBJ databases">
        <title>Flagellimonas sp. AsT0115, sp. nov., isolated from a marine red algae, Asparagopsis taxiformis.</title>
        <authorList>
            <person name="Kim J."/>
            <person name="Jeong S.E."/>
            <person name="Jeon C.O."/>
        </authorList>
    </citation>
    <scope>NUCLEOTIDE SEQUENCE [LARGE SCALE GENOMIC DNA]</scope>
    <source>
        <strain evidence="6 7">AsT0115</strain>
    </source>
</reference>
<dbReference type="InterPro" id="IPR013766">
    <property type="entry name" value="Thioredoxin_domain"/>
</dbReference>
<dbReference type="CDD" id="cd02966">
    <property type="entry name" value="TlpA_like_family"/>
    <property type="match status" value="1"/>
</dbReference>
<feature type="domain" description="Thioredoxin" evidence="5">
    <location>
        <begin position="318"/>
        <end position="462"/>
    </location>
</feature>